<dbReference type="AlphaFoldDB" id="A0A392P7N6"/>
<dbReference type="EMBL" id="LXQA010066687">
    <property type="protein sequence ID" value="MCI07794.1"/>
    <property type="molecule type" value="Genomic_DNA"/>
</dbReference>
<dbReference type="PANTHER" id="PTHR48445:SF1">
    <property type="entry name" value="OS02G0782100 PROTEIN"/>
    <property type="match status" value="1"/>
</dbReference>
<evidence type="ECO:0000313" key="1">
    <source>
        <dbReference type="EMBL" id="MCI07794.1"/>
    </source>
</evidence>
<reference evidence="1 2" key="1">
    <citation type="journal article" date="2018" name="Front. Plant Sci.">
        <title>Red Clover (Trifolium pratense) and Zigzag Clover (T. medium) - A Picture of Genomic Similarities and Differences.</title>
        <authorList>
            <person name="Dluhosova J."/>
            <person name="Istvanek J."/>
            <person name="Nedelnik J."/>
            <person name="Repkova J."/>
        </authorList>
    </citation>
    <scope>NUCLEOTIDE SEQUENCE [LARGE SCALE GENOMIC DNA]</scope>
    <source>
        <strain evidence="2">cv. 10/8</strain>
        <tissue evidence="1">Leaf</tissue>
    </source>
</reference>
<accession>A0A392P7N6</accession>
<feature type="non-terminal residue" evidence="1">
    <location>
        <position position="1"/>
    </location>
</feature>
<name>A0A392P7N6_9FABA</name>
<protein>
    <submittedName>
        <fullName evidence="1">RRP12-like protein</fullName>
    </submittedName>
</protein>
<dbReference type="PANTHER" id="PTHR48445">
    <property type="entry name" value="OS02G0782100 PROTEIN"/>
    <property type="match status" value="1"/>
</dbReference>
<keyword evidence="2" id="KW-1185">Reference proteome</keyword>
<organism evidence="1 2">
    <name type="scientific">Trifolium medium</name>
    <dbReference type="NCBI Taxonomy" id="97028"/>
    <lineage>
        <taxon>Eukaryota</taxon>
        <taxon>Viridiplantae</taxon>
        <taxon>Streptophyta</taxon>
        <taxon>Embryophyta</taxon>
        <taxon>Tracheophyta</taxon>
        <taxon>Spermatophyta</taxon>
        <taxon>Magnoliopsida</taxon>
        <taxon>eudicotyledons</taxon>
        <taxon>Gunneridae</taxon>
        <taxon>Pentapetalae</taxon>
        <taxon>rosids</taxon>
        <taxon>fabids</taxon>
        <taxon>Fabales</taxon>
        <taxon>Fabaceae</taxon>
        <taxon>Papilionoideae</taxon>
        <taxon>50 kb inversion clade</taxon>
        <taxon>NPAAA clade</taxon>
        <taxon>Hologalegina</taxon>
        <taxon>IRL clade</taxon>
        <taxon>Trifolieae</taxon>
        <taxon>Trifolium</taxon>
    </lineage>
</organism>
<sequence>GTIGDMASIAEKKVVQNLFKKKMSDLLKCTQKANNVDNSESSMHIDESNDVSQSVQRAQLLDFAVSLLPGLDVKDIDLLFQVLKPALQDVGVMQKKAYKVLSI</sequence>
<feature type="non-terminal residue" evidence="1">
    <location>
        <position position="103"/>
    </location>
</feature>
<comment type="caution">
    <text evidence="1">The sequence shown here is derived from an EMBL/GenBank/DDBJ whole genome shotgun (WGS) entry which is preliminary data.</text>
</comment>
<proteinExistence type="predicted"/>
<dbReference type="Proteomes" id="UP000265520">
    <property type="component" value="Unassembled WGS sequence"/>
</dbReference>
<evidence type="ECO:0000313" key="2">
    <source>
        <dbReference type="Proteomes" id="UP000265520"/>
    </source>
</evidence>